<feature type="compositionally biased region" description="Polar residues" evidence="2">
    <location>
        <begin position="585"/>
        <end position="597"/>
    </location>
</feature>
<feature type="compositionally biased region" description="Basic and acidic residues" evidence="2">
    <location>
        <begin position="525"/>
        <end position="549"/>
    </location>
</feature>
<keyword evidence="3" id="KW-1185">Reference proteome</keyword>
<proteinExistence type="predicted"/>
<feature type="compositionally biased region" description="Basic and acidic residues" evidence="2">
    <location>
        <begin position="599"/>
        <end position="610"/>
    </location>
</feature>
<feature type="compositionally biased region" description="Polar residues" evidence="2">
    <location>
        <begin position="616"/>
        <end position="642"/>
    </location>
</feature>
<feature type="region of interest" description="Disordered" evidence="2">
    <location>
        <begin position="93"/>
        <end position="144"/>
    </location>
</feature>
<feature type="compositionally biased region" description="Basic and acidic residues" evidence="2">
    <location>
        <begin position="121"/>
        <end position="133"/>
    </location>
</feature>
<feature type="region of interest" description="Disordered" evidence="2">
    <location>
        <begin position="44"/>
        <end position="79"/>
    </location>
</feature>
<protein>
    <submittedName>
        <fullName evidence="4">Trichohyalin-like isoform X13</fullName>
    </submittedName>
</protein>
<feature type="compositionally biased region" description="Polar residues" evidence="2">
    <location>
        <begin position="405"/>
        <end position="420"/>
    </location>
</feature>
<feature type="coiled-coil region" evidence="1">
    <location>
        <begin position="824"/>
        <end position="1011"/>
    </location>
</feature>
<reference evidence="4" key="1">
    <citation type="submission" date="2025-08" db="UniProtKB">
        <authorList>
            <consortium name="RefSeq"/>
        </authorList>
    </citation>
    <scope>IDENTIFICATION</scope>
    <source>
        <tissue evidence="4">Whole sample</tissue>
    </source>
</reference>
<feature type="compositionally biased region" description="Basic and acidic residues" evidence="2">
    <location>
        <begin position="371"/>
        <end position="404"/>
    </location>
</feature>
<name>A0A8B8EXB1_CRAVI</name>
<feature type="coiled-coil region" evidence="1">
    <location>
        <begin position="1042"/>
        <end position="1246"/>
    </location>
</feature>
<dbReference type="OrthoDB" id="6158625at2759"/>
<feature type="region of interest" description="Disordered" evidence="2">
    <location>
        <begin position="329"/>
        <end position="695"/>
    </location>
</feature>
<evidence type="ECO:0000256" key="2">
    <source>
        <dbReference type="SAM" id="MobiDB-lite"/>
    </source>
</evidence>
<feature type="compositionally biased region" description="Polar residues" evidence="2">
    <location>
        <begin position="303"/>
        <end position="313"/>
    </location>
</feature>
<gene>
    <name evidence="4" type="primary">LOC111137182</name>
</gene>
<feature type="compositionally biased region" description="Basic and acidic residues" evidence="2">
    <location>
        <begin position="103"/>
        <end position="114"/>
    </location>
</feature>
<feature type="region of interest" description="Disordered" evidence="2">
    <location>
        <begin position="302"/>
        <end position="321"/>
    </location>
</feature>
<evidence type="ECO:0000256" key="1">
    <source>
        <dbReference type="SAM" id="Coils"/>
    </source>
</evidence>
<feature type="compositionally biased region" description="Polar residues" evidence="2">
    <location>
        <begin position="435"/>
        <end position="449"/>
    </location>
</feature>
<evidence type="ECO:0000313" key="4">
    <source>
        <dbReference type="RefSeq" id="XP_022344228.1"/>
    </source>
</evidence>
<evidence type="ECO:0000313" key="3">
    <source>
        <dbReference type="Proteomes" id="UP000694844"/>
    </source>
</evidence>
<dbReference type="RefSeq" id="XP_022344228.1">
    <property type="nucleotide sequence ID" value="XM_022488520.1"/>
</dbReference>
<feature type="coiled-coil region" evidence="1">
    <location>
        <begin position="732"/>
        <end position="794"/>
    </location>
</feature>
<dbReference type="Proteomes" id="UP000694844">
    <property type="component" value="Chromosome 5"/>
</dbReference>
<feature type="coiled-coil region" evidence="1">
    <location>
        <begin position="1403"/>
        <end position="1458"/>
    </location>
</feature>
<feature type="compositionally biased region" description="Basic residues" evidence="2">
    <location>
        <begin position="336"/>
        <end position="345"/>
    </location>
</feature>
<keyword evidence="1" id="KW-0175">Coiled coil</keyword>
<sequence>MASPGVVEERNCHSSLNLRQHLYWAKALNHVKMNGVSVYESGDWSDDAVKSGSNTGFSDPENDMEPKETPRQVGGRKFDPANAVMDKIDAELSSMKSYSESQQGKRGDKSHKPNYENQTGNKERPGERYRKVLEPPSSGMDVSRSPHIVGTAEIYSDAAGGTDEERLNAPSDLDSLSAQQVDEKFKEIMRKKRGNYLENLRASYPQSDTDTIRTEDFENKFKGAMVYNSGARLPDVAEESDTATKPKLSLQTKTLAALNPAVPVVPRTSERLGRSRRRTPYTSDAESIQTEEFEIRFKDLMVPQQSPQDTGQESEPVDPLHRKVREILRVSAPYKSKSRNGYHRNKAYENAKSEERPVAKKAQPDSPNARMNREEMEQESARIQREMDDRKSTGHISRREEKSPTRTAMNLSTSAINRSPSYEELRSQLPPGCPTSLSGRFSPTPQDRLSPSPPRQNPRGKENDHPLELQGLPSSPRELNRRTSSPVEKSRKYPEGQNPGPTQRSLSPDHLMDVRLDSPTMTSSPREKKSHTSDRGEPSIMEVRREPEGSRQLVRPKSRKPIDRYEDQDSDFGDAMDRSLYDRNPASQIFNPITSSPVERGRTLSRRSDAYDLSGQPISRSLSEKPSYSRSLFQNERSQTSPERPRASQEPQNISLGRISPILNGRGSPRGTEEKLSVSFQDYPPPAHEDGRQSPSYLDLAYNKERPSFRSEWISQTLPSRQPENSSEPKSLKRALLDVRTAEKQLKEIKALTEDARTQLMLTEFKRDNKQKDYERMSEDLNRRKRELKCYEDQLRARTGDILQMDQSHLDDKTLALIQENESLKHRLRQADGLELERDELTRQLEMAKEDLFNEQKQARHKVEELKDEIENLSCQLEENRGPSPIVDSKRVFDLEEALNKVENEKTKLIRDKANLYEELQKMSKSSKPQYRPLSGKAEELRAQLDKVCVELADAKEKNGKTEDTNSRLREQVGELKRQLEREKTLKDGLLEDHKRTLQTLRKEMDSAMVQMRENLFFEKQKAIETIRGDLDKGRSRTEERLQKAALEHQKILKYIEQKEEEVTSLIEVVGKLEKDRSLLERRIKDDTEQKVQEALKQEREKLEKDREYLLMREKEQSESRQTLKNLANELEQERQHKGSLIERISQLNRDLDEQRQMNKQAAHDRMVAVARAKDQIKHEMLQEMDRVRAKLKEEHKQELGRLQDTIRRQEEELCNLRAERKLYVRPELENTLDRVERSIVNEINEECRRNSGILGNSPRKVNLKNFQVENGGYTPNGRSRTPTTAALIQPTDKKEANLRACNQDLRNHVTELKRELELQKTALMRVEREKDDVVQKVKQEIEVEKNKELEKMKQSLAKQIPALEYNGYNVHKPNNQMQYNNKLASTPHYEYSPRGEVQNYEISRLEREIRRLAENQKQMIHQNASTVENEIQNEKMINQLKAKVLQLQDENNALKTSKFNSYSVPDLSNPSHYRSTMSLHQPSHREKMAHFLEQRSKEGLIDSETVAEHQRMNRNMMSQKMMEMTRLQNSLTDQAKGLIYLGKSYDHLDRYYHPREAWYSVHDNNRY</sequence>
<organism evidence="3 4">
    <name type="scientific">Crassostrea virginica</name>
    <name type="common">Eastern oyster</name>
    <dbReference type="NCBI Taxonomy" id="6565"/>
    <lineage>
        <taxon>Eukaryota</taxon>
        <taxon>Metazoa</taxon>
        <taxon>Spiralia</taxon>
        <taxon>Lophotrochozoa</taxon>
        <taxon>Mollusca</taxon>
        <taxon>Bivalvia</taxon>
        <taxon>Autobranchia</taxon>
        <taxon>Pteriomorphia</taxon>
        <taxon>Ostreida</taxon>
        <taxon>Ostreoidea</taxon>
        <taxon>Ostreidae</taxon>
        <taxon>Crassostrea</taxon>
    </lineage>
</organism>
<feature type="coiled-coil region" evidence="1">
    <location>
        <begin position="1303"/>
        <end position="1367"/>
    </location>
</feature>
<dbReference type="GeneID" id="111137182"/>
<feature type="compositionally biased region" description="Basic and acidic residues" evidence="2">
    <location>
        <begin position="346"/>
        <end position="358"/>
    </location>
</feature>
<accession>A0A8B8EXB1</accession>